<protein>
    <submittedName>
        <fullName evidence="2">Uncharacterized protein</fullName>
    </submittedName>
</protein>
<evidence type="ECO:0000313" key="3">
    <source>
        <dbReference type="Proteomes" id="UP000217790"/>
    </source>
</evidence>
<dbReference type="AlphaFoldDB" id="A0A2H3CHE6"/>
<reference evidence="3" key="1">
    <citation type="journal article" date="2017" name="Nat. Ecol. Evol.">
        <title>Genome expansion and lineage-specific genetic innovations in the forest pathogenic fungi Armillaria.</title>
        <authorList>
            <person name="Sipos G."/>
            <person name="Prasanna A.N."/>
            <person name="Walter M.C."/>
            <person name="O'Connor E."/>
            <person name="Balint B."/>
            <person name="Krizsan K."/>
            <person name="Kiss B."/>
            <person name="Hess J."/>
            <person name="Varga T."/>
            <person name="Slot J."/>
            <person name="Riley R."/>
            <person name="Boka B."/>
            <person name="Rigling D."/>
            <person name="Barry K."/>
            <person name="Lee J."/>
            <person name="Mihaltcheva S."/>
            <person name="LaButti K."/>
            <person name="Lipzen A."/>
            <person name="Waldron R."/>
            <person name="Moloney N.M."/>
            <person name="Sperisen C."/>
            <person name="Kredics L."/>
            <person name="Vagvoelgyi C."/>
            <person name="Patrignani A."/>
            <person name="Fitzpatrick D."/>
            <person name="Nagy I."/>
            <person name="Doyle S."/>
            <person name="Anderson J.B."/>
            <person name="Grigoriev I.V."/>
            <person name="Gueldener U."/>
            <person name="Muensterkoetter M."/>
            <person name="Nagy L.G."/>
        </authorList>
    </citation>
    <scope>NUCLEOTIDE SEQUENCE [LARGE SCALE GENOMIC DNA]</scope>
    <source>
        <strain evidence="3">Ar21-2</strain>
    </source>
</reference>
<dbReference type="InParanoid" id="A0A2H3CHE6"/>
<dbReference type="OrthoDB" id="10505463at2759"/>
<sequence>MPVSSQGDVSRSECRTTTNGGLEQLVGGKSMVNVRPAPLQIPHDLNTSISAALDFPAKQWGIERTGGYWRTLL</sequence>
<dbReference type="Proteomes" id="UP000217790">
    <property type="component" value="Unassembled WGS sequence"/>
</dbReference>
<feature type="compositionally biased region" description="Polar residues" evidence="1">
    <location>
        <begin position="1"/>
        <end position="21"/>
    </location>
</feature>
<organism evidence="2 3">
    <name type="scientific">Armillaria gallica</name>
    <name type="common">Bulbous honey fungus</name>
    <name type="synonym">Armillaria bulbosa</name>
    <dbReference type="NCBI Taxonomy" id="47427"/>
    <lineage>
        <taxon>Eukaryota</taxon>
        <taxon>Fungi</taxon>
        <taxon>Dikarya</taxon>
        <taxon>Basidiomycota</taxon>
        <taxon>Agaricomycotina</taxon>
        <taxon>Agaricomycetes</taxon>
        <taxon>Agaricomycetidae</taxon>
        <taxon>Agaricales</taxon>
        <taxon>Marasmiineae</taxon>
        <taxon>Physalacriaceae</taxon>
        <taxon>Armillaria</taxon>
    </lineage>
</organism>
<proteinExistence type="predicted"/>
<evidence type="ECO:0000256" key="1">
    <source>
        <dbReference type="SAM" id="MobiDB-lite"/>
    </source>
</evidence>
<keyword evidence="3" id="KW-1185">Reference proteome</keyword>
<name>A0A2H3CHE6_ARMGA</name>
<feature type="region of interest" description="Disordered" evidence="1">
    <location>
        <begin position="1"/>
        <end position="22"/>
    </location>
</feature>
<gene>
    <name evidence="2" type="ORF">ARMGADRAFT_784118</name>
</gene>
<accession>A0A2H3CHE6</accession>
<evidence type="ECO:0000313" key="2">
    <source>
        <dbReference type="EMBL" id="PBK81280.1"/>
    </source>
</evidence>
<dbReference type="EMBL" id="KZ293732">
    <property type="protein sequence ID" value="PBK81280.1"/>
    <property type="molecule type" value="Genomic_DNA"/>
</dbReference>